<dbReference type="RefSeq" id="WP_206721128.1">
    <property type="nucleotide sequence ID" value="NZ_CP071090.1"/>
</dbReference>
<organism evidence="1 2">
    <name type="scientific">Pyxidicoccus parkwayensis</name>
    <dbReference type="NCBI Taxonomy" id="2813578"/>
    <lineage>
        <taxon>Bacteria</taxon>
        <taxon>Pseudomonadati</taxon>
        <taxon>Myxococcota</taxon>
        <taxon>Myxococcia</taxon>
        <taxon>Myxococcales</taxon>
        <taxon>Cystobacterineae</taxon>
        <taxon>Myxococcaceae</taxon>
        <taxon>Pyxidicoccus</taxon>
    </lineage>
</organism>
<sequence>MARAPAVPAVPEEPSLALPRSFWKTFAREHWDKGPVLFPGLFPAHFPTPHEIFEALVDVGDRYRHGEVTLPLRFYVEGPAKEGEAPEVFNLFSLGRYLPTAQDGTLDVYVERLERQLEGRRFGIVLSNTQSHHWNHWLQMRSFLTGFHEALGVPLGGADSALFLGNYQHTPFGLHKDDLHVFYFVIHGRRRMAYWPLELLASRPEVARHAGPDLKDRPCGVLLRDAEDTRQVMAQASFLEGGAGDFMYWPSSYWHRSEPTQGLTIAASLGVNFRAPMFLDMAPAHEWPGRLRHTELPRGGKWKVPAPVRTALGRRGQRNSLRAAERELTEGWVRFLSNGALDGPPPEARELPPLTEADWVRASPERPIITVPLTEGQVVVAANGRTSNLRVPNGVRGRIERLVKELNSGKPQQVGALEERFFHRLAPRAFKRAAFQALLQDLARWRAVQRCEPGKKR</sequence>
<accession>A0ABX7NL16</accession>
<dbReference type="SUPFAM" id="SSF51197">
    <property type="entry name" value="Clavaminate synthase-like"/>
    <property type="match status" value="1"/>
</dbReference>
<name>A0ABX7NL16_9BACT</name>
<dbReference type="Proteomes" id="UP000662747">
    <property type="component" value="Chromosome"/>
</dbReference>
<dbReference type="EMBL" id="CP071090">
    <property type="protein sequence ID" value="QSQ19544.1"/>
    <property type="molecule type" value="Genomic_DNA"/>
</dbReference>
<reference evidence="1 2" key="1">
    <citation type="submission" date="2021-02" db="EMBL/GenBank/DDBJ databases">
        <title>De Novo genome assembly of isolated myxobacteria.</title>
        <authorList>
            <person name="Stevens D.C."/>
        </authorList>
    </citation>
    <scope>NUCLEOTIDE SEQUENCE [LARGE SCALE GENOMIC DNA]</scope>
    <source>
        <strain evidence="2">SCPEA02</strain>
    </source>
</reference>
<keyword evidence="2" id="KW-1185">Reference proteome</keyword>
<evidence type="ECO:0000313" key="2">
    <source>
        <dbReference type="Proteomes" id="UP000662747"/>
    </source>
</evidence>
<evidence type="ECO:0000313" key="1">
    <source>
        <dbReference type="EMBL" id="QSQ19544.1"/>
    </source>
</evidence>
<dbReference type="Gene3D" id="2.60.120.650">
    <property type="entry name" value="Cupin"/>
    <property type="match status" value="1"/>
</dbReference>
<protein>
    <recommendedName>
        <fullName evidence="3">JmjC domain-containing protein</fullName>
    </recommendedName>
</protein>
<proteinExistence type="predicted"/>
<gene>
    <name evidence="1" type="ORF">JY651_30040</name>
</gene>
<evidence type="ECO:0008006" key="3">
    <source>
        <dbReference type="Google" id="ProtNLM"/>
    </source>
</evidence>